<protein>
    <submittedName>
        <fullName evidence="1">Uncharacterized protein</fullName>
    </submittedName>
</protein>
<sequence>MAISPSRLSSSTAPISRRRGGAIAVDLGDLGLVLFGRFLLVTVLAGFLILDDIDAHLVEGGHDIFELVDQRCIGPIATVVTTVTVKLRHQLSSEPNARASSFACTRFASRSSNACFSFTNATCRSNAASGQVDFGAGHQNGDRLVKIGPGAADVAAALRERIGHRVGPQQIAGDRIEPTPRQYGAQTRAIKRLILERDIDDRFEQAAERAIDQFEAAEHLHMPGDLHRMADQPGEYRLGEHTIDAGGVEGLHILGRRGDRLFPLAVRTTLALGARCVGGEGAAFGREMLVEAIAEVAFIFLADRHVGDRRGEIGQPLLQAGALFGRVERAGGDLALPQAVDQRLGLAEQRLHRGSAARLHQIVGVLPLGKRDEGQAAAGREHGERAMRGPQRRLLPGAVAVEAEDRHVDHPPQSFELCLGQRSAERRDGFVDARLAQRDDVHIALDHQHAVRLARGGGGAVEVVERAALVEERRVGRVEVFGLAVADHAAAEGDHATAGVADRDHQPAAEAVVGILPLDLDQQAAFDERGVAIILQRGLQLAAAVGGKAHAEGAGGIRGDAALGEDGAGFGAADAVQLPLARSALAAARRSCAGISMPAAWASSFTASMKGRPR</sequence>
<name>A0A2A2K4X3_9BILA</name>
<organism evidence="1 2">
    <name type="scientific">Diploscapter pachys</name>
    <dbReference type="NCBI Taxonomy" id="2018661"/>
    <lineage>
        <taxon>Eukaryota</taxon>
        <taxon>Metazoa</taxon>
        <taxon>Ecdysozoa</taxon>
        <taxon>Nematoda</taxon>
        <taxon>Chromadorea</taxon>
        <taxon>Rhabditida</taxon>
        <taxon>Rhabditina</taxon>
        <taxon>Rhabditomorpha</taxon>
        <taxon>Rhabditoidea</taxon>
        <taxon>Rhabditidae</taxon>
        <taxon>Diploscapter</taxon>
    </lineage>
</organism>
<evidence type="ECO:0000313" key="2">
    <source>
        <dbReference type="Proteomes" id="UP000218231"/>
    </source>
</evidence>
<keyword evidence="2" id="KW-1185">Reference proteome</keyword>
<dbReference type="AlphaFoldDB" id="A0A2A2K4X3"/>
<accession>A0A2A2K4X3</accession>
<gene>
    <name evidence="1" type="ORF">WR25_00105</name>
</gene>
<evidence type="ECO:0000313" key="1">
    <source>
        <dbReference type="EMBL" id="PAV68955.1"/>
    </source>
</evidence>
<proteinExistence type="predicted"/>
<reference evidence="1 2" key="1">
    <citation type="journal article" date="2017" name="Curr. Biol.">
        <title>Genome architecture and evolution of a unichromosomal asexual nematode.</title>
        <authorList>
            <person name="Fradin H."/>
            <person name="Zegar C."/>
            <person name="Gutwein M."/>
            <person name="Lucas J."/>
            <person name="Kovtun M."/>
            <person name="Corcoran D."/>
            <person name="Baugh L.R."/>
            <person name="Kiontke K."/>
            <person name="Gunsalus K."/>
            <person name="Fitch D.H."/>
            <person name="Piano F."/>
        </authorList>
    </citation>
    <scope>NUCLEOTIDE SEQUENCE [LARGE SCALE GENOMIC DNA]</scope>
    <source>
        <strain evidence="1">PF1309</strain>
    </source>
</reference>
<comment type="caution">
    <text evidence="1">The sequence shown here is derived from an EMBL/GenBank/DDBJ whole genome shotgun (WGS) entry which is preliminary data.</text>
</comment>
<dbReference type="EMBL" id="LIAE01009653">
    <property type="protein sequence ID" value="PAV68955.1"/>
    <property type="molecule type" value="Genomic_DNA"/>
</dbReference>
<dbReference type="Proteomes" id="UP000218231">
    <property type="component" value="Unassembled WGS sequence"/>
</dbReference>